<gene>
    <name evidence="1" type="ORF">SAMN05216508_1502</name>
</gene>
<organism evidence="1 2">
    <name type="scientific">Eubacterium pyruvativorans</name>
    <dbReference type="NCBI Taxonomy" id="155865"/>
    <lineage>
        <taxon>Bacteria</taxon>
        <taxon>Bacillati</taxon>
        <taxon>Bacillota</taxon>
        <taxon>Clostridia</taxon>
        <taxon>Eubacteriales</taxon>
        <taxon>Eubacteriaceae</taxon>
        <taxon>Eubacterium</taxon>
    </lineage>
</organism>
<evidence type="ECO:0000313" key="1">
    <source>
        <dbReference type="EMBL" id="SFU73101.1"/>
    </source>
</evidence>
<proteinExistence type="predicted"/>
<sequence length="56" mass="6527">MTNRIEEKRNEFEEKIGKMVFFIEAKSSDEAKGKPEEILKHIMIKDLIAKDEAMVS</sequence>
<dbReference type="Proteomes" id="UP000198817">
    <property type="component" value="Unassembled WGS sequence"/>
</dbReference>
<dbReference type="STRING" id="155865.SAMN05216515_1529"/>
<keyword evidence="2" id="KW-1185">Reference proteome</keyword>
<name>A0A1I7IJI4_9FIRM</name>
<dbReference type="AlphaFoldDB" id="A0A1I7IJI4"/>
<protein>
    <submittedName>
        <fullName evidence="1">Uncharacterized protein</fullName>
    </submittedName>
</protein>
<dbReference type="RefSeq" id="WP_177207485.1">
    <property type="nucleotide sequence ID" value="NZ_FOWF01000052.1"/>
</dbReference>
<evidence type="ECO:0000313" key="2">
    <source>
        <dbReference type="Proteomes" id="UP000198817"/>
    </source>
</evidence>
<dbReference type="EMBL" id="FPBT01000050">
    <property type="protein sequence ID" value="SFU73101.1"/>
    <property type="molecule type" value="Genomic_DNA"/>
</dbReference>
<accession>A0A1I7IJI4</accession>
<reference evidence="1 2" key="1">
    <citation type="submission" date="2016-10" db="EMBL/GenBank/DDBJ databases">
        <authorList>
            <person name="de Groot N.N."/>
        </authorList>
    </citation>
    <scope>NUCLEOTIDE SEQUENCE [LARGE SCALE GENOMIC DNA]</scope>
    <source>
        <strain evidence="1 2">KHGC13</strain>
    </source>
</reference>